<dbReference type="PaxDb" id="3847-GLYMA02G07331.1"/>
<accession>K7K6T3</accession>
<reference evidence="1 2" key="1">
    <citation type="journal article" date="2010" name="Nature">
        <title>Genome sequence of the palaeopolyploid soybean.</title>
        <authorList>
            <person name="Schmutz J."/>
            <person name="Cannon S.B."/>
            <person name="Schlueter J."/>
            <person name="Ma J."/>
            <person name="Mitros T."/>
            <person name="Nelson W."/>
            <person name="Hyten D.L."/>
            <person name="Song Q."/>
            <person name="Thelen J.J."/>
            <person name="Cheng J."/>
            <person name="Xu D."/>
            <person name="Hellsten U."/>
            <person name="May G.D."/>
            <person name="Yu Y."/>
            <person name="Sakurai T."/>
            <person name="Umezawa T."/>
            <person name="Bhattacharyya M.K."/>
            <person name="Sandhu D."/>
            <person name="Valliyodan B."/>
            <person name="Lindquist E."/>
            <person name="Peto M."/>
            <person name="Grant D."/>
            <person name="Shu S."/>
            <person name="Goodstein D."/>
            <person name="Barry K."/>
            <person name="Futrell-Griggs M."/>
            <person name="Abernathy B."/>
            <person name="Du J."/>
            <person name="Tian Z."/>
            <person name="Zhu L."/>
            <person name="Gill N."/>
            <person name="Joshi T."/>
            <person name="Libault M."/>
            <person name="Sethuraman A."/>
            <person name="Zhang X.-C."/>
            <person name="Shinozaki K."/>
            <person name="Nguyen H.T."/>
            <person name="Wing R.A."/>
            <person name="Cregan P."/>
            <person name="Specht J."/>
            <person name="Grimwood J."/>
            <person name="Rokhsar D."/>
            <person name="Stacey G."/>
            <person name="Shoemaker R.C."/>
            <person name="Jackson S.A."/>
        </authorList>
    </citation>
    <scope>NUCLEOTIDE SEQUENCE [LARGE SCALE GENOMIC DNA]</scope>
    <source>
        <strain evidence="2">cv. Williams 82</strain>
        <tissue evidence="1">Callus</tissue>
    </source>
</reference>
<dbReference type="InParanoid" id="K7K6T3"/>
<dbReference type="EnsemblPlants" id="KRH70064">
    <property type="protein sequence ID" value="KRH70064"/>
    <property type="gene ID" value="GLYMA_02G066300"/>
</dbReference>
<dbReference type="EMBL" id="CM000835">
    <property type="protein sequence ID" value="KRH70064.1"/>
    <property type="molecule type" value="Genomic_DNA"/>
</dbReference>
<reference evidence="2" key="2">
    <citation type="submission" date="2018-02" db="UniProtKB">
        <authorList>
            <consortium name="EnsemblPlants"/>
        </authorList>
    </citation>
    <scope>IDENTIFICATION</scope>
    <source>
        <strain evidence="2">Williams 82</strain>
    </source>
</reference>
<dbReference type="AlphaFoldDB" id="K7K6T3"/>
<dbReference type="Gramene" id="KRH70064">
    <property type="protein sequence ID" value="KRH70064"/>
    <property type="gene ID" value="GLYMA_02G066300"/>
</dbReference>
<dbReference type="HOGENOM" id="CLU_2324871_0_0_1"/>
<name>K7K6T3_SOYBN</name>
<gene>
    <name evidence="1" type="ORF">GLYMA_02G066300</name>
</gene>
<organism evidence="2">
    <name type="scientific">Glycine max</name>
    <name type="common">Soybean</name>
    <name type="synonym">Glycine hispida</name>
    <dbReference type="NCBI Taxonomy" id="3847"/>
    <lineage>
        <taxon>Eukaryota</taxon>
        <taxon>Viridiplantae</taxon>
        <taxon>Streptophyta</taxon>
        <taxon>Embryophyta</taxon>
        <taxon>Tracheophyta</taxon>
        <taxon>Spermatophyta</taxon>
        <taxon>Magnoliopsida</taxon>
        <taxon>eudicotyledons</taxon>
        <taxon>Gunneridae</taxon>
        <taxon>Pentapetalae</taxon>
        <taxon>rosids</taxon>
        <taxon>fabids</taxon>
        <taxon>Fabales</taxon>
        <taxon>Fabaceae</taxon>
        <taxon>Papilionoideae</taxon>
        <taxon>50 kb inversion clade</taxon>
        <taxon>NPAAA clade</taxon>
        <taxon>indigoferoid/millettioid clade</taxon>
        <taxon>Phaseoleae</taxon>
        <taxon>Glycine</taxon>
        <taxon>Glycine subgen. Soja</taxon>
    </lineage>
</organism>
<protein>
    <submittedName>
        <fullName evidence="1 2">Uncharacterized protein</fullName>
    </submittedName>
</protein>
<dbReference type="Proteomes" id="UP000008827">
    <property type="component" value="Chromosome 2"/>
</dbReference>
<sequence>MLRVAARRLSSLSFSSPWWHNHAASAYVSRNAVVEDRRSAPSSHPLVPFRGFATESLIHPIENNIIPEILPSSSCWVCLASDLCSFEIVTVTLRQDLDQ</sequence>
<evidence type="ECO:0000313" key="1">
    <source>
        <dbReference type="EMBL" id="KRH70064.1"/>
    </source>
</evidence>
<evidence type="ECO:0000313" key="3">
    <source>
        <dbReference type="Proteomes" id="UP000008827"/>
    </source>
</evidence>
<keyword evidence="3" id="KW-1185">Reference proteome</keyword>
<evidence type="ECO:0000313" key="2">
    <source>
        <dbReference type="EnsemblPlants" id="KRH70064"/>
    </source>
</evidence>
<reference evidence="1" key="3">
    <citation type="submission" date="2018-07" db="EMBL/GenBank/DDBJ databases">
        <title>WGS assembly of Glycine max.</title>
        <authorList>
            <person name="Schmutz J."/>
            <person name="Cannon S."/>
            <person name="Schlueter J."/>
            <person name="Ma J."/>
            <person name="Mitros T."/>
            <person name="Nelson W."/>
            <person name="Hyten D."/>
            <person name="Song Q."/>
            <person name="Thelen J."/>
            <person name="Cheng J."/>
            <person name="Xu D."/>
            <person name="Hellsten U."/>
            <person name="May G."/>
            <person name="Yu Y."/>
            <person name="Sakurai T."/>
            <person name="Umezawa T."/>
            <person name="Bhattacharyya M."/>
            <person name="Sandhu D."/>
            <person name="Valliyodan B."/>
            <person name="Lindquist E."/>
            <person name="Peto M."/>
            <person name="Grant D."/>
            <person name="Shu S."/>
            <person name="Goodstein D."/>
            <person name="Barry K."/>
            <person name="Futrell-Griggs M."/>
            <person name="Abernathy B."/>
            <person name="Du J."/>
            <person name="Tian Z."/>
            <person name="Zhu L."/>
            <person name="Gill N."/>
            <person name="Joshi T."/>
            <person name="Libault M."/>
            <person name="Sethuraman A."/>
            <person name="Zhang X."/>
            <person name="Shinozaki K."/>
            <person name="Nguyen H."/>
            <person name="Wing R."/>
            <person name="Cregan P."/>
            <person name="Specht J."/>
            <person name="Grimwood J."/>
            <person name="Rokhsar D."/>
            <person name="Stacey G."/>
            <person name="Shoemaker R."/>
            <person name="Jackson S."/>
        </authorList>
    </citation>
    <scope>NUCLEOTIDE SEQUENCE</scope>
    <source>
        <tissue evidence="1">Callus</tissue>
    </source>
</reference>
<proteinExistence type="predicted"/>